<organism evidence="2 3">
    <name type="scientific">Durusdinium trenchii</name>
    <dbReference type="NCBI Taxonomy" id="1381693"/>
    <lineage>
        <taxon>Eukaryota</taxon>
        <taxon>Sar</taxon>
        <taxon>Alveolata</taxon>
        <taxon>Dinophyceae</taxon>
        <taxon>Suessiales</taxon>
        <taxon>Symbiodiniaceae</taxon>
        <taxon>Durusdinium</taxon>
    </lineage>
</organism>
<reference evidence="2 3" key="1">
    <citation type="submission" date="2024-02" db="EMBL/GenBank/DDBJ databases">
        <authorList>
            <person name="Chen Y."/>
            <person name="Shah S."/>
            <person name="Dougan E. K."/>
            <person name="Thang M."/>
            <person name="Chan C."/>
        </authorList>
    </citation>
    <scope>NUCLEOTIDE SEQUENCE [LARGE SCALE GENOMIC DNA]</scope>
</reference>
<feature type="transmembrane region" description="Helical" evidence="1">
    <location>
        <begin position="12"/>
        <end position="33"/>
    </location>
</feature>
<protein>
    <submittedName>
        <fullName evidence="2">Uncharacterized protein</fullName>
    </submittedName>
</protein>
<keyword evidence="1" id="KW-0812">Transmembrane</keyword>
<keyword evidence="1" id="KW-0472">Membrane</keyword>
<evidence type="ECO:0000313" key="3">
    <source>
        <dbReference type="Proteomes" id="UP001642484"/>
    </source>
</evidence>
<dbReference type="Gene3D" id="2.130.10.10">
    <property type="entry name" value="YVTN repeat-like/Quinoprotein amine dehydrogenase"/>
    <property type="match status" value="1"/>
</dbReference>
<dbReference type="Proteomes" id="UP001642484">
    <property type="component" value="Unassembled WGS sequence"/>
</dbReference>
<feature type="transmembrane region" description="Helical" evidence="1">
    <location>
        <begin position="45"/>
        <end position="65"/>
    </location>
</feature>
<dbReference type="EMBL" id="CAXAMN010022485">
    <property type="protein sequence ID" value="CAK9070257.1"/>
    <property type="molecule type" value="Genomic_DNA"/>
</dbReference>
<name>A0ABP0P2J4_9DINO</name>
<comment type="caution">
    <text evidence="2">The sequence shown here is derived from an EMBL/GenBank/DDBJ whole genome shotgun (WGS) entry which is preliminary data.</text>
</comment>
<accession>A0ABP0P2J4</accession>
<gene>
    <name evidence="2" type="ORF">CCMP2556_LOCUS34549</name>
</gene>
<keyword evidence="3" id="KW-1185">Reference proteome</keyword>
<keyword evidence="1" id="KW-1133">Transmembrane helix</keyword>
<proteinExistence type="predicted"/>
<evidence type="ECO:0000256" key="1">
    <source>
        <dbReference type="SAM" id="Phobius"/>
    </source>
</evidence>
<evidence type="ECO:0000313" key="2">
    <source>
        <dbReference type="EMBL" id="CAK9070257.1"/>
    </source>
</evidence>
<dbReference type="InterPro" id="IPR015943">
    <property type="entry name" value="WD40/YVTN_repeat-like_dom_sf"/>
</dbReference>
<sequence length="255" mass="27719">MSGVVSIGFTAYLEVGWAVLFVAWLLLFAQYTAEFTKANLLKAAQIQWACVHCLVVLGLVLAIALEVEAGFARRFVKLFCETQTLVPIKVTDAEDQNDAFNLQAVVSVDPDCASATVKAFTTYEIFMEQYVEQMFLHSLWIPDWSILIMGVTAATDLLLLSSHDSLGLQLGWAPLGLPEGKQLNCPNSVVDSDTTKLRGLCLVTSFKGTIPRKETTEPDMEAPPVVLLAASDGTVSIHYCSALKWTSAQAIAARG</sequence>